<dbReference type="SUPFAM" id="SSF52218">
    <property type="entry name" value="Flavoproteins"/>
    <property type="match status" value="1"/>
</dbReference>
<dbReference type="GO" id="GO:0003955">
    <property type="term" value="F:NAD(P)H dehydrogenase (quinone) activity"/>
    <property type="evidence" value="ECO:0007669"/>
    <property type="project" value="UniProtKB-EC"/>
</dbReference>
<evidence type="ECO:0000256" key="8">
    <source>
        <dbReference type="ARBA" id="ARBA00023002"/>
    </source>
</evidence>
<dbReference type="FunFam" id="3.40.50.360:FF:000031">
    <property type="entry name" value="NADPH:quinone oxidoreductase"/>
    <property type="match status" value="1"/>
</dbReference>
<reference evidence="15" key="5">
    <citation type="journal article" date="2021" name="G3 (Bethesda)">
        <title>Aegilops tauschii genome assembly Aet v5.0 features greater sequence contiguity and improved annotation.</title>
        <authorList>
            <person name="Wang L."/>
            <person name="Zhu T."/>
            <person name="Rodriguez J.C."/>
            <person name="Deal K.R."/>
            <person name="Dubcovsky J."/>
            <person name="McGuire P.E."/>
            <person name="Lux T."/>
            <person name="Spannagl M."/>
            <person name="Mayer K.F.X."/>
            <person name="Baldrich P."/>
            <person name="Meyers B.C."/>
            <person name="Huo N."/>
            <person name="Gu Y.Q."/>
            <person name="Zhou H."/>
            <person name="Devos K.M."/>
            <person name="Bennetzen J.L."/>
            <person name="Unver T."/>
            <person name="Budak H."/>
            <person name="Gulick P.J."/>
            <person name="Galiba G."/>
            <person name="Kalapos B."/>
            <person name="Nelson D.R."/>
            <person name="Li P."/>
            <person name="You F.M."/>
            <person name="Luo M.C."/>
            <person name="Dvorak J."/>
        </authorList>
    </citation>
    <scope>NUCLEOTIDE SEQUENCE [LARGE SCALE GENOMIC DNA]</scope>
    <source>
        <strain evidence="15">cv. AL8/78</strain>
    </source>
</reference>
<dbReference type="Gene3D" id="3.40.50.360">
    <property type="match status" value="1"/>
</dbReference>
<evidence type="ECO:0000256" key="9">
    <source>
        <dbReference type="ARBA" id="ARBA00023027"/>
    </source>
</evidence>
<evidence type="ECO:0000313" key="16">
    <source>
        <dbReference type="Proteomes" id="UP000015105"/>
    </source>
</evidence>
<dbReference type="GO" id="GO:0010181">
    <property type="term" value="F:FMN binding"/>
    <property type="evidence" value="ECO:0007669"/>
    <property type="project" value="TreeGrafter"/>
</dbReference>
<dbReference type="InterPro" id="IPR005025">
    <property type="entry name" value="FMN_Rdtase-like_dom"/>
</dbReference>
<comment type="function">
    <text evidence="12">The enzyme apparently serves as a quinone reductase in connection with conjugation reactions of hydroquinones involved in detoxification pathways.</text>
</comment>
<evidence type="ECO:0000259" key="14">
    <source>
        <dbReference type="Pfam" id="PF03358"/>
    </source>
</evidence>
<dbReference type="EnsemblPlants" id="AET3Gv20225100.1">
    <property type="protein sequence ID" value="AET3Gv20225100.1"/>
    <property type="gene ID" value="AET3Gv20225100"/>
</dbReference>
<keyword evidence="7" id="KW-0521">NADP</keyword>
<evidence type="ECO:0000256" key="3">
    <source>
        <dbReference type="ARBA" id="ARBA00011881"/>
    </source>
</evidence>
<dbReference type="PANTHER" id="PTHR30543:SF17">
    <property type="entry name" value="NAD(P)H DEHYDROGENASE (QUINONE)"/>
    <property type="match status" value="1"/>
</dbReference>
<comment type="similarity">
    <text evidence="2">Belongs to the SsuE family.</text>
</comment>
<dbReference type="GO" id="GO:0005829">
    <property type="term" value="C:cytosol"/>
    <property type="evidence" value="ECO:0007669"/>
    <property type="project" value="TreeGrafter"/>
</dbReference>
<evidence type="ECO:0000313" key="15">
    <source>
        <dbReference type="EnsemblPlants" id="AET3Gv20225100.1"/>
    </source>
</evidence>
<evidence type="ECO:0000256" key="10">
    <source>
        <dbReference type="ARBA" id="ARBA00047678"/>
    </source>
</evidence>
<feature type="region of interest" description="Disordered" evidence="13">
    <location>
        <begin position="1"/>
        <end position="25"/>
    </location>
</feature>
<evidence type="ECO:0000256" key="5">
    <source>
        <dbReference type="ARBA" id="ARBA00022630"/>
    </source>
</evidence>
<proteinExistence type="inferred from homology"/>
<dbReference type="AlphaFoldDB" id="A0A453E4R8"/>
<dbReference type="STRING" id="200361.A0A453E4R8"/>
<keyword evidence="16" id="KW-1185">Reference proteome</keyword>
<reference evidence="16" key="1">
    <citation type="journal article" date="2014" name="Science">
        <title>Ancient hybridizations among the ancestral genomes of bread wheat.</title>
        <authorList>
            <consortium name="International Wheat Genome Sequencing Consortium,"/>
            <person name="Marcussen T."/>
            <person name="Sandve S.R."/>
            <person name="Heier L."/>
            <person name="Spannagl M."/>
            <person name="Pfeifer M."/>
            <person name="Jakobsen K.S."/>
            <person name="Wulff B.B."/>
            <person name="Steuernagel B."/>
            <person name="Mayer K.F."/>
            <person name="Olsen O.A."/>
        </authorList>
    </citation>
    <scope>NUCLEOTIDE SEQUENCE [LARGE SCALE GENOMIC DNA]</scope>
    <source>
        <strain evidence="16">cv. AL8/78</strain>
    </source>
</reference>
<reference evidence="15" key="3">
    <citation type="journal article" date="2017" name="Nature">
        <title>Genome sequence of the progenitor of the wheat D genome Aegilops tauschii.</title>
        <authorList>
            <person name="Luo M.C."/>
            <person name="Gu Y.Q."/>
            <person name="Puiu D."/>
            <person name="Wang H."/>
            <person name="Twardziok S.O."/>
            <person name="Deal K.R."/>
            <person name="Huo N."/>
            <person name="Zhu T."/>
            <person name="Wang L."/>
            <person name="Wang Y."/>
            <person name="McGuire P.E."/>
            <person name="Liu S."/>
            <person name="Long H."/>
            <person name="Ramasamy R.K."/>
            <person name="Rodriguez J.C."/>
            <person name="Van S.L."/>
            <person name="Yuan L."/>
            <person name="Wang Z."/>
            <person name="Xia Z."/>
            <person name="Xiao L."/>
            <person name="Anderson O.D."/>
            <person name="Ouyang S."/>
            <person name="Liang Y."/>
            <person name="Zimin A.V."/>
            <person name="Pertea G."/>
            <person name="Qi P."/>
            <person name="Bennetzen J.L."/>
            <person name="Dai X."/>
            <person name="Dawson M.W."/>
            <person name="Muller H.G."/>
            <person name="Kugler K."/>
            <person name="Rivarola-Duarte L."/>
            <person name="Spannagl M."/>
            <person name="Mayer K.F.X."/>
            <person name="Lu F.H."/>
            <person name="Bevan M.W."/>
            <person name="Leroy P."/>
            <person name="Li P."/>
            <person name="You F.M."/>
            <person name="Sun Q."/>
            <person name="Liu Z."/>
            <person name="Lyons E."/>
            <person name="Wicker T."/>
            <person name="Salzberg S.L."/>
            <person name="Devos K.M."/>
            <person name="Dvorak J."/>
        </authorList>
    </citation>
    <scope>NUCLEOTIDE SEQUENCE [LARGE SCALE GENOMIC DNA]</scope>
    <source>
        <strain evidence="15">cv. AL8/78</strain>
    </source>
</reference>
<comment type="subunit">
    <text evidence="3">Homotetramer.</text>
</comment>
<dbReference type="Pfam" id="PF03358">
    <property type="entry name" value="FMN_red"/>
    <property type="match status" value="1"/>
</dbReference>
<evidence type="ECO:0000256" key="11">
    <source>
        <dbReference type="ARBA" id="ARBA00048983"/>
    </source>
</evidence>
<keyword evidence="8" id="KW-0560">Oxidoreductase</keyword>
<keyword evidence="9" id="KW-0520">NAD</keyword>
<sequence length="241" mass="26356">KHLSSTSISTHRTATPLSAQGLGVRATQDRRIGSRRIMDSLTASTTAKPTLRVAAFGGSLRKDSWHRGLIRAAEELCEECIPGLRIDHVDISGLPMVNPDLVTDGGEGFPPAVEALRDRVHAADCFLFASPEYNYSVTASLKNALDWASMGEHNCWADRAAAIVCAGGDFGGGRASFHLRQIGVFLDLHFINKPELHVRAFADPPKFDEEGNLIDVETRERLKKVLLSLQAFALRLQPKDD</sequence>
<evidence type="ECO:0000256" key="6">
    <source>
        <dbReference type="ARBA" id="ARBA00022643"/>
    </source>
</evidence>
<feature type="domain" description="NADPH-dependent FMN reductase-like" evidence="14">
    <location>
        <begin position="52"/>
        <end position="200"/>
    </location>
</feature>
<comment type="cofactor">
    <cofactor evidence="1">
        <name>FMN</name>
        <dbReference type="ChEBI" id="CHEBI:58210"/>
    </cofactor>
</comment>
<dbReference type="EC" id="1.6.5.2" evidence="4"/>
<accession>A0A453E4R8</accession>
<comment type="catalytic activity">
    <reaction evidence="10">
        <text>a quinone + NADH + H(+) = a quinol + NAD(+)</text>
        <dbReference type="Rhea" id="RHEA:46160"/>
        <dbReference type="ChEBI" id="CHEBI:15378"/>
        <dbReference type="ChEBI" id="CHEBI:24646"/>
        <dbReference type="ChEBI" id="CHEBI:57540"/>
        <dbReference type="ChEBI" id="CHEBI:57945"/>
        <dbReference type="ChEBI" id="CHEBI:132124"/>
        <dbReference type="EC" id="1.6.5.2"/>
    </reaction>
</comment>
<evidence type="ECO:0000256" key="4">
    <source>
        <dbReference type="ARBA" id="ARBA00012648"/>
    </source>
</evidence>
<evidence type="ECO:0000256" key="1">
    <source>
        <dbReference type="ARBA" id="ARBA00001917"/>
    </source>
</evidence>
<dbReference type="InterPro" id="IPR029039">
    <property type="entry name" value="Flavoprotein-like_sf"/>
</dbReference>
<evidence type="ECO:0000256" key="13">
    <source>
        <dbReference type="SAM" id="MobiDB-lite"/>
    </source>
</evidence>
<keyword evidence="6" id="KW-0288">FMN</keyword>
<comment type="catalytic activity">
    <reaction evidence="11">
        <text>a quinone + NADPH + H(+) = a quinol + NADP(+)</text>
        <dbReference type="Rhea" id="RHEA:46164"/>
        <dbReference type="ChEBI" id="CHEBI:15378"/>
        <dbReference type="ChEBI" id="CHEBI:24646"/>
        <dbReference type="ChEBI" id="CHEBI:57783"/>
        <dbReference type="ChEBI" id="CHEBI:58349"/>
        <dbReference type="ChEBI" id="CHEBI:132124"/>
        <dbReference type="EC" id="1.6.5.2"/>
    </reaction>
</comment>
<feature type="compositionally biased region" description="Polar residues" evidence="13">
    <location>
        <begin position="1"/>
        <end position="18"/>
    </location>
</feature>
<name>A0A453E4R8_AEGTS</name>
<evidence type="ECO:0000256" key="12">
    <source>
        <dbReference type="ARBA" id="ARBA00057099"/>
    </source>
</evidence>
<dbReference type="PANTHER" id="PTHR30543">
    <property type="entry name" value="CHROMATE REDUCTASE"/>
    <property type="match status" value="1"/>
</dbReference>
<reference evidence="15" key="4">
    <citation type="submission" date="2019-03" db="UniProtKB">
        <authorList>
            <consortium name="EnsemblPlants"/>
        </authorList>
    </citation>
    <scope>IDENTIFICATION</scope>
</reference>
<dbReference type="Proteomes" id="UP000015105">
    <property type="component" value="Chromosome 3D"/>
</dbReference>
<reference evidence="16" key="2">
    <citation type="journal article" date="2017" name="Nat. Plants">
        <title>The Aegilops tauschii genome reveals multiple impacts of transposons.</title>
        <authorList>
            <person name="Zhao G."/>
            <person name="Zou C."/>
            <person name="Li K."/>
            <person name="Wang K."/>
            <person name="Li T."/>
            <person name="Gao L."/>
            <person name="Zhang X."/>
            <person name="Wang H."/>
            <person name="Yang Z."/>
            <person name="Liu X."/>
            <person name="Jiang W."/>
            <person name="Mao L."/>
            <person name="Kong X."/>
            <person name="Jiao Y."/>
            <person name="Jia J."/>
        </authorList>
    </citation>
    <scope>NUCLEOTIDE SEQUENCE [LARGE SCALE GENOMIC DNA]</scope>
    <source>
        <strain evidence="16">cv. AL8/78</strain>
    </source>
</reference>
<dbReference type="InterPro" id="IPR050712">
    <property type="entry name" value="NAD(P)H-dep_reductase"/>
</dbReference>
<organism evidence="15 16">
    <name type="scientific">Aegilops tauschii subsp. strangulata</name>
    <name type="common">Goatgrass</name>
    <dbReference type="NCBI Taxonomy" id="200361"/>
    <lineage>
        <taxon>Eukaryota</taxon>
        <taxon>Viridiplantae</taxon>
        <taxon>Streptophyta</taxon>
        <taxon>Embryophyta</taxon>
        <taxon>Tracheophyta</taxon>
        <taxon>Spermatophyta</taxon>
        <taxon>Magnoliopsida</taxon>
        <taxon>Liliopsida</taxon>
        <taxon>Poales</taxon>
        <taxon>Poaceae</taxon>
        <taxon>BOP clade</taxon>
        <taxon>Pooideae</taxon>
        <taxon>Triticodae</taxon>
        <taxon>Triticeae</taxon>
        <taxon>Triticinae</taxon>
        <taxon>Aegilops</taxon>
    </lineage>
</organism>
<evidence type="ECO:0000256" key="7">
    <source>
        <dbReference type="ARBA" id="ARBA00022857"/>
    </source>
</evidence>
<evidence type="ECO:0000256" key="2">
    <source>
        <dbReference type="ARBA" id="ARBA00005990"/>
    </source>
</evidence>
<dbReference type="Gramene" id="AET3Gv20225100.1">
    <property type="protein sequence ID" value="AET3Gv20225100.1"/>
    <property type="gene ID" value="AET3Gv20225100"/>
</dbReference>
<protein>
    <recommendedName>
        <fullName evidence="4">NAD(P)H dehydrogenase (quinone)</fullName>
        <ecNumber evidence="4">1.6.5.2</ecNumber>
    </recommendedName>
</protein>
<keyword evidence="5" id="KW-0285">Flavoprotein</keyword>